<proteinExistence type="inferred from homology"/>
<dbReference type="Pfam" id="PF03676">
    <property type="entry name" value="PHAF1"/>
    <property type="match status" value="2"/>
</dbReference>
<gene>
    <name evidence="13" type="ORF">SNAT2548_LOCUS3448</name>
</gene>
<dbReference type="EMBL" id="CAJNDS010000211">
    <property type="protein sequence ID" value="CAE7028735.1"/>
    <property type="molecule type" value="Genomic_DNA"/>
</dbReference>
<evidence type="ECO:0000256" key="9">
    <source>
        <dbReference type="ARBA" id="ARBA00024339"/>
    </source>
</evidence>
<comment type="caution">
    <text evidence="13">The sequence shown here is derived from an EMBL/GenBank/DDBJ whole genome shotgun (WGS) entry which is preliminary data.</text>
</comment>
<comment type="similarity">
    <text evidence="9">Belongs to the PHAF1 family.</text>
</comment>
<feature type="transmembrane region" description="Helical" evidence="11">
    <location>
        <begin position="579"/>
        <end position="599"/>
    </location>
</feature>
<feature type="transmembrane region" description="Helical" evidence="11">
    <location>
        <begin position="839"/>
        <end position="857"/>
    </location>
</feature>
<dbReference type="PANTHER" id="PTHR13465:SF2">
    <property type="entry name" value="PHAGOSOME ASSEMBLY FACTOR 1"/>
    <property type="match status" value="1"/>
</dbReference>
<keyword evidence="12" id="KW-0732">Signal</keyword>
<keyword evidence="6 11" id="KW-0812">Transmembrane</keyword>
<evidence type="ECO:0000256" key="12">
    <source>
        <dbReference type="SAM" id="SignalP"/>
    </source>
</evidence>
<evidence type="ECO:0000256" key="2">
    <source>
        <dbReference type="ARBA" id="ARBA00004651"/>
    </source>
</evidence>
<keyword evidence="14" id="KW-1185">Reference proteome</keyword>
<dbReference type="AlphaFoldDB" id="A0A812ICV1"/>
<feature type="transmembrane region" description="Helical" evidence="11">
    <location>
        <begin position="799"/>
        <end position="819"/>
    </location>
</feature>
<comment type="subcellular location">
    <subcellularLocation>
        <location evidence="2">Cell membrane</location>
        <topology evidence="2">Multi-pass membrane protein</topology>
    </subcellularLocation>
</comment>
<dbReference type="Proteomes" id="UP000604046">
    <property type="component" value="Unassembled WGS sequence"/>
</dbReference>
<feature type="transmembrane region" description="Helical" evidence="11">
    <location>
        <begin position="547"/>
        <end position="567"/>
    </location>
</feature>
<evidence type="ECO:0000256" key="6">
    <source>
        <dbReference type="ARBA" id="ARBA00022692"/>
    </source>
</evidence>
<protein>
    <submittedName>
        <fullName evidence="13">Uncharacterized protein</fullName>
    </submittedName>
</protein>
<feature type="compositionally biased region" description="Basic and acidic residues" evidence="10">
    <location>
        <begin position="1210"/>
        <end position="1225"/>
    </location>
</feature>
<evidence type="ECO:0000256" key="5">
    <source>
        <dbReference type="ARBA" id="ARBA00022475"/>
    </source>
</evidence>
<dbReference type="PANTHER" id="PTHR13465">
    <property type="entry name" value="UPF0183 PROTEIN"/>
    <property type="match status" value="1"/>
</dbReference>
<comment type="catalytic activity">
    <reaction evidence="1">
        <text>riboflavin(in) = riboflavin(out)</text>
        <dbReference type="Rhea" id="RHEA:35015"/>
        <dbReference type="ChEBI" id="CHEBI:57986"/>
    </reaction>
</comment>
<dbReference type="GO" id="GO:0032217">
    <property type="term" value="F:riboflavin transmembrane transporter activity"/>
    <property type="evidence" value="ECO:0007669"/>
    <property type="project" value="InterPro"/>
</dbReference>
<feature type="chain" id="PRO_5032994457" evidence="12">
    <location>
        <begin position="30"/>
        <end position="1240"/>
    </location>
</feature>
<dbReference type="GO" id="GO:0005886">
    <property type="term" value="C:plasma membrane"/>
    <property type="evidence" value="ECO:0007669"/>
    <property type="project" value="UniProtKB-SubCell"/>
</dbReference>
<evidence type="ECO:0000256" key="1">
    <source>
        <dbReference type="ARBA" id="ARBA00000215"/>
    </source>
</evidence>
<evidence type="ECO:0000313" key="14">
    <source>
        <dbReference type="Proteomes" id="UP000604046"/>
    </source>
</evidence>
<dbReference type="InterPro" id="IPR039156">
    <property type="entry name" value="PHAF1/BROMI"/>
</dbReference>
<organism evidence="13 14">
    <name type="scientific">Symbiodinium natans</name>
    <dbReference type="NCBI Taxonomy" id="878477"/>
    <lineage>
        <taxon>Eukaryota</taxon>
        <taxon>Sar</taxon>
        <taxon>Alveolata</taxon>
        <taxon>Dinophyceae</taxon>
        <taxon>Suessiales</taxon>
        <taxon>Symbiodiniaceae</taxon>
        <taxon>Symbiodinium</taxon>
    </lineage>
</organism>
<evidence type="ECO:0000256" key="3">
    <source>
        <dbReference type="ARBA" id="ARBA00006366"/>
    </source>
</evidence>
<feature type="transmembrane region" description="Helical" evidence="11">
    <location>
        <begin position="642"/>
        <end position="663"/>
    </location>
</feature>
<evidence type="ECO:0000256" key="11">
    <source>
        <dbReference type="SAM" id="Phobius"/>
    </source>
</evidence>
<keyword evidence="4" id="KW-0813">Transport</keyword>
<feature type="region of interest" description="Disordered" evidence="10">
    <location>
        <begin position="1210"/>
        <end position="1229"/>
    </location>
</feature>
<dbReference type="GO" id="GO:0043001">
    <property type="term" value="P:Golgi to plasma membrane protein transport"/>
    <property type="evidence" value="ECO:0007669"/>
    <property type="project" value="TreeGrafter"/>
</dbReference>
<evidence type="ECO:0000313" key="13">
    <source>
        <dbReference type="EMBL" id="CAE7028735.1"/>
    </source>
</evidence>
<evidence type="ECO:0000256" key="4">
    <source>
        <dbReference type="ARBA" id="ARBA00022448"/>
    </source>
</evidence>
<evidence type="ECO:0000256" key="8">
    <source>
        <dbReference type="ARBA" id="ARBA00023136"/>
    </source>
</evidence>
<name>A0A812ICV1_9DINO</name>
<dbReference type="OrthoDB" id="412651at2759"/>
<sequence>MPPARQNLCSVVELLQCALLPCLSSRSLAVIESACKESRRTIIAGELWAKCFSLALPDFDLSSNCLTVLNYKGDGHGRCELKRILGTLSSVRKHSVIDLKGVPLPLPNPAVAKQLLSKVEIARMKAMKQMKEAGVPGRVLMRHICFREEAQVPAPYRSLDVICRASEPIFFDLEKPDGRTQSLALQLKWVENEVRLRIMLVQNGTWPFPVSESEARTLAVDVVSTSKVPLLATRGTQVKLGAGWYPTSGITAAMMPTSDLFRLLAHDGLTCVIAVCEYVESHAVNAGLSRELRQLGAGLLSLVRLIYGRFGRLFACSSCYVWTKAKGEHPMDLASSAPSFQSPVSVVPELLEAVSVRPGLGVKMSGKRLRFGAMPQDIFSDFGPPQQVCVKDMDAFRIHSRASRPSSLDYYYNYFYLGMDVLFDGQTHLVQKIVLHANPPTHERFSRYTRCFFQLQIEAQAHENHHRHHEADKQGIGCGMTALFTMFGMSSWWVGNAIFAQLPLLVSRLPESDSLGAQLSMMVQAGNIFSISYKIIEHHTGSLDVNLVVNGMHQVSLLLLMFLALFWDSELMGRSIPLLAISVLAGGLGCLSDLTYWSLVMRHPPPCTKAVGVGMSLGNFVVLGLSTLQVSGRSADNPRFGVSNFFALAAIFQLLWGIVTLIVQDKLGPAVVWAAGLVSESLGKRVLDLINPMHEKAVALLRAEEEANKETIREVDHPGPRSAGLPRKQKIVLCEAVNFCTYAATYTLPCILPFVAASFPERSRQCHLLLRMMIFQSIGDVSGRMLAPTAKSGPLQQNLPLVGGVVLPLCFSFLIASAVDSSIISDNLSYDQATLVLPLVVMCFFFSRGMLVSAIFLRARGLTSSREAAEHLASTMGFCGQMGALSANVITFAIESSVRMVGVEGTTIDSDDQDDLMTRPSPESAGAVCIDIRWLWPDIEEALQHAGFSKSRPLVMNQRDDSHTSFGSTYFYAFPGLIFEVMQNGYLASLTLFQAAASATSSRLRAAAGFPWLVRRLRLQLCDVSWVGCNWVVFGGKATGLDCSNGRSFGGAGTFLAWIKSAIERPKMEAKFHITWAGDMATWKLKNSAQEDLLGEESRYEMQHADVEALAARDPALKEILEQDATAIGQDVAADAAFELYRQSLIALDAGQMLTQKAFKAVAKDNAEDLRRLFDTTSLRWNAENAGGQSLIEVALERSRFSATEVIKEMRRKQEGEEGKSRDGGEGPGIVAVAMGRVVG</sequence>
<evidence type="ECO:0000256" key="7">
    <source>
        <dbReference type="ARBA" id="ARBA00022989"/>
    </source>
</evidence>
<comment type="similarity">
    <text evidence="3">Belongs to the riboflavin transporter family.</text>
</comment>
<accession>A0A812ICV1</accession>
<evidence type="ECO:0000256" key="10">
    <source>
        <dbReference type="SAM" id="MobiDB-lite"/>
    </source>
</evidence>
<dbReference type="GO" id="GO:0005802">
    <property type="term" value="C:trans-Golgi network"/>
    <property type="evidence" value="ECO:0007669"/>
    <property type="project" value="TreeGrafter"/>
</dbReference>
<keyword evidence="7 11" id="KW-1133">Transmembrane helix</keyword>
<dbReference type="InterPro" id="IPR009357">
    <property type="entry name" value="Riboflavin_transptr"/>
</dbReference>
<feature type="transmembrane region" description="Helical" evidence="11">
    <location>
        <begin position="611"/>
        <end position="630"/>
    </location>
</feature>
<dbReference type="Pfam" id="PF06237">
    <property type="entry name" value="SLC52_ribofla_tr"/>
    <property type="match status" value="1"/>
</dbReference>
<dbReference type="InterPro" id="IPR005373">
    <property type="entry name" value="PHAF1"/>
</dbReference>
<keyword evidence="5" id="KW-1003">Cell membrane</keyword>
<feature type="signal peptide" evidence="12">
    <location>
        <begin position="1"/>
        <end position="29"/>
    </location>
</feature>
<keyword evidence="8 11" id="KW-0472">Membrane</keyword>
<reference evidence="13" key="1">
    <citation type="submission" date="2021-02" db="EMBL/GenBank/DDBJ databases">
        <authorList>
            <person name="Dougan E. K."/>
            <person name="Rhodes N."/>
            <person name="Thang M."/>
            <person name="Chan C."/>
        </authorList>
    </citation>
    <scope>NUCLEOTIDE SEQUENCE</scope>
</reference>